<dbReference type="EMBL" id="JPGG01000018">
    <property type="protein sequence ID" value="KGC10226.1"/>
    <property type="molecule type" value="Genomic_DNA"/>
</dbReference>
<feature type="compositionally biased region" description="Basic and acidic residues" evidence="1">
    <location>
        <begin position="62"/>
        <end position="78"/>
    </location>
</feature>
<protein>
    <submittedName>
        <fullName evidence="2">Uncharacterized protein</fullName>
    </submittedName>
</protein>
<dbReference type="Gene3D" id="3.90.210.10">
    <property type="entry name" value="Heat-Labile Enterotoxin, subunit A"/>
    <property type="match status" value="1"/>
</dbReference>
<dbReference type="Proteomes" id="UP000029590">
    <property type="component" value="Unassembled WGS sequence"/>
</dbReference>
<feature type="compositionally biased region" description="Low complexity" evidence="1">
    <location>
        <begin position="20"/>
        <end position="42"/>
    </location>
</feature>
<evidence type="ECO:0000256" key="1">
    <source>
        <dbReference type="SAM" id="MobiDB-lite"/>
    </source>
</evidence>
<evidence type="ECO:0000313" key="2">
    <source>
        <dbReference type="EMBL" id="KGC10226.1"/>
    </source>
</evidence>
<gene>
    <name evidence="2" type="ORF">DM48_5336</name>
</gene>
<evidence type="ECO:0000313" key="3">
    <source>
        <dbReference type="Proteomes" id="UP000029590"/>
    </source>
</evidence>
<accession>A0AAW3ER80</accession>
<sequence length="1399" mass="145572">MPPPVNRLPSSPSATAPGDPAASTAHPGSSTTPAAPAPSQQSRRGPLDALSSLASRMGTRKAAGDENRGSKENPHRTRAALDKTEAVIGPTASAGYELWAANNATSAVNGIVSTFHGANPATQAVSSAANGVGMLPQTLDIVSTGVGYANKTLKVAQTHADAKQARPGTLAGNDALSAHAQAKEALAKATPGAIRDVGLGAAGLAGRIHSAADHGKSLYGSGALTADGALGLAGGAAYIGAGALQNRGVNQSVDRMQALRSAVTRPPSARQDVGSAATRQLDALFASDKLDANVYSILRTRGEPEIARFLEHHATLGLAGQQKLRQVLHFPGERNMMQVLNLGRTSNINTASMRRGAREAVIDAFIGMEVRPGRTEAVMDQLKTARAEALGRPMAPAVAAVETQMRAAGIDTADFAPGSLRAIAASGDAAGFIQHYQALPAEDRTKLHAALHFGSWRFWKADATLPTTRPQRADIRAALVSQFAKGASVDRLAALKLRYNEKVLPLQTGRTHARPAVPDTLRAHILAHQDLKLDSLKEEKRHAKIQMGYGTAIGALTIAELAVNPAAGAGISASRAVMSPVYLAYAGRRGVVAEINARKARPIDASMREEALLRAMPTIDARIAEGQADPARLADPAKFMKDTLALSPAQIGKLDALQRSGDTAAAQALLKDHAPDANARIALRVLAEQSTGASGNAAQQAAARTFLQDEARASGNPQLAQVAADATADQVYAQLNRHFLEGAALNPKASLPALAQRLSAGGNTAALDAQLGFDTRAYQGQAPERIAEQLATRFAQDNPVYATRLFAAQLAGLDGTASPADARNTLRDFRFSETEIQELAAKPPAEAADWLNSHLFGENLRRRFSNAVLDPRGVAAATRLAERMPQHAANAREPLTWRLGLEQAGAHVIDNAGSPGLDSMLHALHQQLSGSTAPSPSASSRKVMEARRRVLAEVTAGQADRHVDVTRDADTIVRIAAATFGKPGATAKIVKASGGGHPTIAGGDGIADASRIAAVLVHDQQTGRSFVLHGGDAAKLGATHQPADRQPPGTSSSTDGSTSSDAPGDDARAARSHSHGNGSARVPNAVPGDTTHQPLRAGRRRQDPNAVVTGNDEPRDWLPELEFGSFSKDLLGSVGIDLPDGEALLPASAVSRAAPPTTQAAASSSRLATGAAASSSAQATDEIHSLADLRRFITETGRAGQTIALGRSTVSPGQETLYGYRGLVYRGDTRSPNQLRQDGGFRSARPLDEDANLLEAQGLGEHKGNPGQSGVATSKVASTALSQAAGGSASERGYVYLIDTRRFAETDRAYDLTHTLAEAGHLQAGQAADGHDDPTGATVNATRVPDSAIVGWVRLPESGTLAGELRSATPEARASLLAELVKSDRASVHLNDGRASMED</sequence>
<comment type="caution">
    <text evidence="2">The sequence shown here is derived from an EMBL/GenBank/DDBJ whole genome shotgun (WGS) entry which is preliminary data.</text>
</comment>
<dbReference type="SUPFAM" id="SSF56399">
    <property type="entry name" value="ADP-ribosylation"/>
    <property type="match status" value="1"/>
</dbReference>
<feature type="region of interest" description="Disordered" evidence="1">
    <location>
        <begin position="1037"/>
        <end position="1119"/>
    </location>
</feature>
<organism evidence="2 3">
    <name type="scientific">Burkholderia gladioli</name>
    <name type="common">Pseudomonas marginata</name>
    <name type="synonym">Phytomonas marginata</name>
    <dbReference type="NCBI Taxonomy" id="28095"/>
    <lineage>
        <taxon>Bacteria</taxon>
        <taxon>Pseudomonadati</taxon>
        <taxon>Pseudomonadota</taxon>
        <taxon>Betaproteobacteria</taxon>
        <taxon>Burkholderiales</taxon>
        <taxon>Burkholderiaceae</taxon>
        <taxon>Burkholderia</taxon>
    </lineage>
</organism>
<reference evidence="2 3" key="1">
    <citation type="submission" date="2014-04" db="EMBL/GenBank/DDBJ databases">
        <authorList>
            <person name="Bishop-Lilly K.A."/>
            <person name="Broomall S.M."/>
            <person name="Chain P.S."/>
            <person name="Chertkov O."/>
            <person name="Coyne S.R."/>
            <person name="Daligault H.E."/>
            <person name="Davenport K.W."/>
            <person name="Erkkila T."/>
            <person name="Frey K.G."/>
            <person name="Gibbons H.S."/>
            <person name="Gu W."/>
            <person name="Jaissle J."/>
            <person name="Johnson S.L."/>
            <person name="Koroleva G.I."/>
            <person name="Ladner J.T."/>
            <person name="Lo C.-C."/>
            <person name="Minogue T.D."/>
            <person name="Munk C."/>
            <person name="Palacios G.F."/>
            <person name="Redden C.L."/>
            <person name="Rosenzweig C.N."/>
            <person name="Scholz M.B."/>
            <person name="Teshima H."/>
            <person name="Xu Y."/>
        </authorList>
    </citation>
    <scope>NUCLEOTIDE SEQUENCE [LARGE SCALE GENOMIC DNA]</scope>
    <source>
        <strain evidence="3">gladioli</strain>
    </source>
</reference>
<proteinExistence type="predicted"/>
<feature type="compositionally biased region" description="Low complexity" evidence="1">
    <location>
        <begin position="1047"/>
        <end position="1062"/>
    </location>
</feature>
<feature type="region of interest" description="Disordered" evidence="1">
    <location>
        <begin position="1"/>
        <end position="78"/>
    </location>
</feature>
<name>A0AAW3ER80_BURGA</name>